<reference evidence="3 4" key="1">
    <citation type="submission" date="2019-03" db="EMBL/GenBank/DDBJ databases">
        <title>First draft genome of Liparis tanakae, snailfish: a comprehensive survey of snailfish specific genes.</title>
        <authorList>
            <person name="Kim W."/>
            <person name="Song I."/>
            <person name="Jeong J.-H."/>
            <person name="Kim D."/>
            <person name="Kim S."/>
            <person name="Ryu S."/>
            <person name="Song J.Y."/>
            <person name="Lee S.K."/>
        </authorList>
    </citation>
    <scope>NUCLEOTIDE SEQUENCE [LARGE SCALE GENOMIC DNA]</scope>
    <source>
        <tissue evidence="3">Muscle</tissue>
    </source>
</reference>
<gene>
    <name evidence="3" type="ORF">EYF80_041028</name>
</gene>
<protein>
    <submittedName>
        <fullName evidence="3">Uncharacterized protein</fullName>
    </submittedName>
</protein>
<organism evidence="3 4">
    <name type="scientific">Liparis tanakae</name>
    <name type="common">Tanaka's snailfish</name>
    <dbReference type="NCBI Taxonomy" id="230148"/>
    <lineage>
        <taxon>Eukaryota</taxon>
        <taxon>Metazoa</taxon>
        <taxon>Chordata</taxon>
        <taxon>Craniata</taxon>
        <taxon>Vertebrata</taxon>
        <taxon>Euteleostomi</taxon>
        <taxon>Actinopterygii</taxon>
        <taxon>Neopterygii</taxon>
        <taxon>Teleostei</taxon>
        <taxon>Neoteleostei</taxon>
        <taxon>Acanthomorphata</taxon>
        <taxon>Eupercaria</taxon>
        <taxon>Perciformes</taxon>
        <taxon>Cottioidei</taxon>
        <taxon>Cottales</taxon>
        <taxon>Liparidae</taxon>
        <taxon>Liparis</taxon>
    </lineage>
</organism>
<keyword evidence="2" id="KW-0472">Membrane</keyword>
<keyword evidence="2" id="KW-1133">Transmembrane helix</keyword>
<sequence length="141" mass="14333">MRRDVGSTLSPVPSCRTVWWVEFEGGEGARSTGLQSERARGSGGGGAGRRGLISQQHPPDEGLTLVPGVSFTLAFSPPPAVAPGPILFLISAAMVIKACSTLVAFLALVSKKGMAREGYGAMQIGVAATLGRIGGVGGDPL</sequence>
<comment type="caution">
    <text evidence="3">The sequence shown here is derived from an EMBL/GenBank/DDBJ whole genome shotgun (WGS) entry which is preliminary data.</text>
</comment>
<evidence type="ECO:0000256" key="2">
    <source>
        <dbReference type="SAM" id="Phobius"/>
    </source>
</evidence>
<evidence type="ECO:0000256" key="1">
    <source>
        <dbReference type="SAM" id="MobiDB-lite"/>
    </source>
</evidence>
<feature type="transmembrane region" description="Helical" evidence="2">
    <location>
        <begin position="86"/>
        <end position="109"/>
    </location>
</feature>
<proteinExistence type="predicted"/>
<dbReference type="AlphaFoldDB" id="A0A4Z2G5I4"/>
<dbReference type="Proteomes" id="UP000314294">
    <property type="component" value="Unassembled WGS sequence"/>
</dbReference>
<dbReference type="EMBL" id="SRLO01000682">
    <property type="protein sequence ID" value="TNN48789.1"/>
    <property type="molecule type" value="Genomic_DNA"/>
</dbReference>
<accession>A0A4Z2G5I4</accession>
<feature type="region of interest" description="Disordered" evidence="1">
    <location>
        <begin position="31"/>
        <end position="61"/>
    </location>
</feature>
<evidence type="ECO:0000313" key="3">
    <source>
        <dbReference type="EMBL" id="TNN48789.1"/>
    </source>
</evidence>
<evidence type="ECO:0000313" key="4">
    <source>
        <dbReference type="Proteomes" id="UP000314294"/>
    </source>
</evidence>
<keyword evidence="2" id="KW-0812">Transmembrane</keyword>
<keyword evidence="4" id="KW-1185">Reference proteome</keyword>
<name>A0A4Z2G5I4_9TELE</name>